<dbReference type="EMBL" id="QKZK01000008">
    <property type="protein sequence ID" value="PZX17876.1"/>
    <property type="molecule type" value="Genomic_DNA"/>
</dbReference>
<comment type="caution">
    <text evidence="2">The sequence shown here is derived from an EMBL/GenBank/DDBJ whole genome shotgun (WGS) entry which is preliminary data.</text>
</comment>
<dbReference type="AlphaFoldDB" id="A0A2W7NX69"/>
<evidence type="ECO:0000256" key="1">
    <source>
        <dbReference type="SAM" id="Coils"/>
    </source>
</evidence>
<accession>A0A2W7NX69</accession>
<dbReference type="OrthoDB" id="9808975at2"/>
<proteinExistence type="predicted"/>
<organism evidence="2 3">
    <name type="scientific">Breznakibacter xylanolyticus</name>
    <dbReference type="NCBI Taxonomy" id="990"/>
    <lineage>
        <taxon>Bacteria</taxon>
        <taxon>Pseudomonadati</taxon>
        <taxon>Bacteroidota</taxon>
        <taxon>Bacteroidia</taxon>
        <taxon>Marinilabiliales</taxon>
        <taxon>Marinilabiliaceae</taxon>
        <taxon>Breznakibacter</taxon>
    </lineage>
</organism>
<evidence type="ECO:0000313" key="2">
    <source>
        <dbReference type="EMBL" id="PZX17876.1"/>
    </source>
</evidence>
<sequence length="397" mass="47175">MSTFSSIKELLNTLSREHKLLAEMFEKRKTLSYRQEFALELVDQKEERLQYLMERSVIRPNGAFVELDEQFLRFFEQVLEVNEEINTSYIHENIGHVKQNILYYLQESSEMRRFSYLKAVKGSLVKIGRITIRNIIDLKRNIDNTFKTEPNYKVKIAKLENYDNKRVDINRLIDQTELLVTEEEETFFRAAMDVELAQIVNHLRLLLSEARNNLIEIQKQILEYLNQIRHQSRLMEKIRQLKYLKDQFEIRSKTNLMDYLRRSNDVVFETNPTYPLKLSLDYLQSDTAFEVIAKVNRKLKVGLRPRLPSAGSIATEYIMGHTLEEIHINLEEVKNGFEASGHHLFDFVMRYQFPKEVPFAERVTIFCQMLSLYENDFNVTDKFMQHQEIEFAVVYPG</sequence>
<keyword evidence="1" id="KW-0175">Coiled coil</keyword>
<gene>
    <name evidence="2" type="ORF">LX69_01289</name>
</gene>
<reference evidence="2 3" key="1">
    <citation type="submission" date="2018-06" db="EMBL/GenBank/DDBJ databases">
        <title>Genomic Encyclopedia of Archaeal and Bacterial Type Strains, Phase II (KMG-II): from individual species to whole genera.</title>
        <authorList>
            <person name="Goeker M."/>
        </authorList>
    </citation>
    <scope>NUCLEOTIDE SEQUENCE [LARGE SCALE GENOMIC DNA]</scope>
    <source>
        <strain evidence="2 3">DSM 6779</strain>
    </source>
</reference>
<name>A0A2W7NX69_9BACT</name>
<protein>
    <submittedName>
        <fullName evidence="2">Uncharacterized protein</fullName>
    </submittedName>
</protein>
<dbReference type="Proteomes" id="UP000249239">
    <property type="component" value="Unassembled WGS sequence"/>
</dbReference>
<dbReference type="RefSeq" id="WP_111444993.1">
    <property type="nucleotide sequence ID" value="NZ_QKZK01000008.1"/>
</dbReference>
<keyword evidence="3" id="KW-1185">Reference proteome</keyword>
<evidence type="ECO:0000313" key="3">
    <source>
        <dbReference type="Proteomes" id="UP000249239"/>
    </source>
</evidence>
<feature type="coiled-coil region" evidence="1">
    <location>
        <begin position="200"/>
        <end position="227"/>
    </location>
</feature>